<keyword evidence="4 6" id="KW-0378">Hydrolase</keyword>
<dbReference type="Gene3D" id="3.90.79.10">
    <property type="entry name" value="Nucleoside Triphosphate Pyrophosphohydrolase"/>
    <property type="match status" value="1"/>
</dbReference>
<evidence type="ECO:0000313" key="8">
    <source>
        <dbReference type="EMBL" id="MDH5835390.1"/>
    </source>
</evidence>
<sequence length="153" mass="16211">MRHDCVGALLVRDARVLLGRRAPDAAWLADAWDIFGGHLEPGETPEAALRRELREELGIDAGALQPLGELCGDQPEPWRLRAFGLHAWRGTPVAHAAGGHVGMRWCGLEEARALLLPAHAGFDALLAAALAMGGGPRAASIADEPDPEPGTPR</sequence>
<reference evidence="8 9" key="1">
    <citation type="submission" date="2023-04" db="EMBL/GenBank/DDBJ databases">
        <title>Luteimonas sp. M1R5S59.</title>
        <authorList>
            <person name="Sun J.-Q."/>
        </authorList>
    </citation>
    <scope>NUCLEOTIDE SEQUENCE [LARGE SCALE GENOMIC DNA]</scope>
    <source>
        <strain evidence="8 9">M1R5S59</strain>
    </source>
</reference>
<dbReference type="PANTHER" id="PTHR43758:SF8">
    <property type="entry name" value="8-OXO-DGTP DIPHOSPHATASE YTKD-RELATED"/>
    <property type="match status" value="1"/>
</dbReference>
<evidence type="ECO:0000313" key="9">
    <source>
        <dbReference type="Proteomes" id="UP001156873"/>
    </source>
</evidence>
<accession>A0ABT6JXG3</accession>
<comment type="cofactor">
    <cofactor evidence="1">
        <name>Mg(2+)</name>
        <dbReference type="ChEBI" id="CHEBI:18420"/>
    </cofactor>
</comment>
<proteinExistence type="inferred from homology"/>
<evidence type="ECO:0000256" key="5">
    <source>
        <dbReference type="ARBA" id="ARBA00022842"/>
    </source>
</evidence>
<keyword evidence="5" id="KW-0460">Magnesium</keyword>
<dbReference type="RefSeq" id="WP_280580149.1">
    <property type="nucleotide sequence ID" value="NZ_JARXRO010000020.1"/>
</dbReference>
<evidence type="ECO:0000256" key="3">
    <source>
        <dbReference type="ARBA" id="ARBA00022723"/>
    </source>
</evidence>
<dbReference type="InterPro" id="IPR020084">
    <property type="entry name" value="NUDIX_hydrolase_CS"/>
</dbReference>
<keyword evidence="3" id="KW-0479">Metal-binding</keyword>
<feature type="domain" description="Nudix hydrolase" evidence="7">
    <location>
        <begin position="1"/>
        <end position="129"/>
    </location>
</feature>
<dbReference type="InterPro" id="IPR020476">
    <property type="entry name" value="Nudix_hydrolase"/>
</dbReference>
<dbReference type="EMBL" id="JARXRO010000020">
    <property type="protein sequence ID" value="MDH5835390.1"/>
    <property type="molecule type" value="Genomic_DNA"/>
</dbReference>
<evidence type="ECO:0000256" key="1">
    <source>
        <dbReference type="ARBA" id="ARBA00001946"/>
    </source>
</evidence>
<name>A0ABT6JXG3_9GAMM</name>
<keyword evidence="9" id="KW-1185">Reference proteome</keyword>
<dbReference type="PROSITE" id="PS00893">
    <property type="entry name" value="NUDIX_BOX"/>
    <property type="match status" value="1"/>
</dbReference>
<dbReference type="InterPro" id="IPR000086">
    <property type="entry name" value="NUDIX_hydrolase_dom"/>
</dbReference>
<comment type="similarity">
    <text evidence="2 6">Belongs to the Nudix hydrolase family.</text>
</comment>
<evidence type="ECO:0000259" key="7">
    <source>
        <dbReference type="PROSITE" id="PS51462"/>
    </source>
</evidence>
<gene>
    <name evidence="8" type="ORF">QFW81_15870</name>
</gene>
<comment type="caution">
    <text evidence="8">The sequence shown here is derived from an EMBL/GenBank/DDBJ whole genome shotgun (WGS) entry which is preliminary data.</text>
</comment>
<organism evidence="8 9">
    <name type="scientific">Luteimonas kalidii</name>
    <dbReference type="NCBI Taxonomy" id="3042025"/>
    <lineage>
        <taxon>Bacteria</taxon>
        <taxon>Pseudomonadati</taxon>
        <taxon>Pseudomonadota</taxon>
        <taxon>Gammaproteobacteria</taxon>
        <taxon>Lysobacterales</taxon>
        <taxon>Lysobacteraceae</taxon>
        <taxon>Luteimonas</taxon>
    </lineage>
</organism>
<dbReference type="PRINTS" id="PR00502">
    <property type="entry name" value="NUDIXFAMILY"/>
</dbReference>
<evidence type="ECO:0000256" key="6">
    <source>
        <dbReference type="RuleBase" id="RU003476"/>
    </source>
</evidence>
<dbReference type="Pfam" id="PF00293">
    <property type="entry name" value="NUDIX"/>
    <property type="match status" value="1"/>
</dbReference>
<evidence type="ECO:0000256" key="2">
    <source>
        <dbReference type="ARBA" id="ARBA00005582"/>
    </source>
</evidence>
<dbReference type="Proteomes" id="UP001156873">
    <property type="component" value="Unassembled WGS sequence"/>
</dbReference>
<dbReference type="PANTHER" id="PTHR43758">
    <property type="entry name" value="7,8-DIHYDRO-8-OXOGUANINE TRIPHOSPHATASE"/>
    <property type="match status" value="1"/>
</dbReference>
<protein>
    <submittedName>
        <fullName evidence="8">NUDIX domain-containing protein</fullName>
    </submittedName>
</protein>
<dbReference type="InterPro" id="IPR015797">
    <property type="entry name" value="NUDIX_hydrolase-like_dom_sf"/>
</dbReference>
<dbReference type="SUPFAM" id="SSF55811">
    <property type="entry name" value="Nudix"/>
    <property type="match status" value="1"/>
</dbReference>
<evidence type="ECO:0000256" key="4">
    <source>
        <dbReference type="ARBA" id="ARBA00022801"/>
    </source>
</evidence>
<dbReference type="PROSITE" id="PS51462">
    <property type="entry name" value="NUDIX"/>
    <property type="match status" value="1"/>
</dbReference>